<name>A0A2T8HJY0_9SPHI</name>
<accession>A0A2T8HJY0</accession>
<gene>
    <name evidence="3" type="ORF">DC487_07405</name>
</gene>
<dbReference type="SUPFAM" id="SSF53271">
    <property type="entry name" value="PRTase-like"/>
    <property type="match status" value="1"/>
</dbReference>
<dbReference type="PANTHER" id="PTHR47505:SF1">
    <property type="entry name" value="DNA UTILIZATION PROTEIN YHGH"/>
    <property type="match status" value="1"/>
</dbReference>
<dbReference type="AlphaFoldDB" id="A0A2T8HJY0"/>
<dbReference type="InterPro" id="IPR000836">
    <property type="entry name" value="PRTase_dom"/>
</dbReference>
<evidence type="ECO:0000259" key="2">
    <source>
        <dbReference type="Pfam" id="PF00156"/>
    </source>
</evidence>
<dbReference type="Pfam" id="PF00156">
    <property type="entry name" value="Pribosyltran"/>
    <property type="match status" value="1"/>
</dbReference>
<dbReference type="CDD" id="cd06223">
    <property type="entry name" value="PRTases_typeI"/>
    <property type="match status" value="1"/>
</dbReference>
<evidence type="ECO:0000256" key="1">
    <source>
        <dbReference type="ARBA" id="ARBA00008007"/>
    </source>
</evidence>
<dbReference type="RefSeq" id="WP_116775324.1">
    <property type="nucleotide sequence ID" value="NZ_QDKG01000002.1"/>
</dbReference>
<dbReference type="InterPro" id="IPR029057">
    <property type="entry name" value="PRTase-like"/>
</dbReference>
<proteinExistence type="inferred from homology"/>
<comment type="caution">
    <text evidence="3">The sequence shown here is derived from an EMBL/GenBank/DDBJ whole genome shotgun (WGS) entry which is preliminary data.</text>
</comment>
<sequence>MYKLDRYWHGLVHILFPERCAGCDTVLMHQEHILCSTCLYHLPQTDHHKDAENETAKQLWGKVKFQYAASMLTLSKSSRVQRMIHHLKYGQQPEIGIYLGKMYGEILLENPIVDGVDVIVPIPIHPIKKRKRGYNQSEYFARGLSEVLAIPIDNSLIKRTFNSVSQTRRSRIDRYDNVENAFAFVPQKEGVQTPNHVLLVDDVITTGATIAAAAQQLMNGLGCTVSIVTIARA</sequence>
<feature type="domain" description="Phosphoribosyltransferase" evidence="2">
    <location>
        <begin position="137"/>
        <end position="231"/>
    </location>
</feature>
<dbReference type="PANTHER" id="PTHR47505">
    <property type="entry name" value="DNA UTILIZATION PROTEIN YHGH"/>
    <property type="match status" value="1"/>
</dbReference>
<comment type="similarity">
    <text evidence="1">Belongs to the ComF/GntX family.</text>
</comment>
<organism evidence="3 4">
    <name type="scientific">Sphingobacterium corticibacter</name>
    <dbReference type="NCBI Taxonomy" id="2171749"/>
    <lineage>
        <taxon>Bacteria</taxon>
        <taxon>Pseudomonadati</taxon>
        <taxon>Bacteroidota</taxon>
        <taxon>Sphingobacteriia</taxon>
        <taxon>Sphingobacteriales</taxon>
        <taxon>Sphingobacteriaceae</taxon>
        <taxon>Sphingobacterium</taxon>
    </lineage>
</organism>
<evidence type="ECO:0000313" key="4">
    <source>
        <dbReference type="Proteomes" id="UP000245627"/>
    </source>
</evidence>
<dbReference type="Gene3D" id="3.40.50.2020">
    <property type="match status" value="1"/>
</dbReference>
<protein>
    <submittedName>
        <fullName evidence="3">ComF family protein</fullName>
    </submittedName>
</protein>
<keyword evidence="4" id="KW-1185">Reference proteome</keyword>
<dbReference type="InterPro" id="IPR051910">
    <property type="entry name" value="ComF/GntX_DNA_util-trans"/>
</dbReference>
<dbReference type="Proteomes" id="UP000245627">
    <property type="component" value="Unassembled WGS sequence"/>
</dbReference>
<dbReference type="OrthoDB" id="9779910at2"/>
<evidence type="ECO:0000313" key="3">
    <source>
        <dbReference type="EMBL" id="PVH25754.1"/>
    </source>
</evidence>
<dbReference type="EMBL" id="QDKG01000002">
    <property type="protein sequence ID" value="PVH25754.1"/>
    <property type="molecule type" value="Genomic_DNA"/>
</dbReference>
<reference evidence="3 4" key="1">
    <citation type="submission" date="2018-04" db="EMBL/GenBank/DDBJ databases">
        <title>Sphingobacterium cortibacter sp. nov.</title>
        <authorList>
            <person name="Li Y."/>
        </authorList>
    </citation>
    <scope>NUCLEOTIDE SEQUENCE [LARGE SCALE GENOMIC DNA]</scope>
    <source>
        <strain evidence="3 4">2c-3</strain>
    </source>
</reference>